<name>A0ABR8EQZ9_NOSLI</name>
<sequence length="135" mass="15305">MSIKKVTKVVVKEVINPAESLQQMVSAYTDYLKVAEQEQTKRREIDAWENEIITKINAQRELLMAYLDRSFDERAENFRALFAVVDNAIASGNNDQLALTLNSITEIAKSSPFKDLANLASVRAALDDPDHEWTF</sequence>
<gene>
    <name evidence="1" type="ORF">H6G95_05115</name>
</gene>
<accession>A0ABR8EQZ9</accession>
<reference evidence="1 2" key="1">
    <citation type="journal article" date="2020" name="ISME J.">
        <title>Comparative genomics reveals insights into cyanobacterial evolution and habitat adaptation.</title>
        <authorList>
            <person name="Chen M.Y."/>
            <person name="Teng W.K."/>
            <person name="Zhao L."/>
            <person name="Hu C.X."/>
            <person name="Zhou Y.K."/>
            <person name="Han B.P."/>
            <person name="Song L.R."/>
            <person name="Shu W.S."/>
        </authorList>
    </citation>
    <scope>NUCLEOTIDE SEQUENCE [LARGE SCALE GENOMIC DNA]</scope>
    <source>
        <strain evidence="1 2">FACHB-391</strain>
    </source>
</reference>
<keyword evidence="2" id="KW-1185">Reference proteome</keyword>
<dbReference type="RefSeq" id="WP_190891496.1">
    <property type="nucleotide sequence ID" value="NZ_JACJTE010000004.1"/>
</dbReference>
<dbReference type="Proteomes" id="UP000604661">
    <property type="component" value="Unassembled WGS sequence"/>
</dbReference>
<evidence type="ECO:0000313" key="1">
    <source>
        <dbReference type="EMBL" id="MBD2560009.1"/>
    </source>
</evidence>
<protein>
    <submittedName>
        <fullName evidence="1">Uncharacterized protein</fullName>
    </submittedName>
</protein>
<proteinExistence type="predicted"/>
<comment type="caution">
    <text evidence="1">The sequence shown here is derived from an EMBL/GenBank/DDBJ whole genome shotgun (WGS) entry which is preliminary data.</text>
</comment>
<evidence type="ECO:0000313" key="2">
    <source>
        <dbReference type="Proteomes" id="UP000604661"/>
    </source>
</evidence>
<dbReference type="EMBL" id="JACJTE010000004">
    <property type="protein sequence ID" value="MBD2560009.1"/>
    <property type="molecule type" value="Genomic_DNA"/>
</dbReference>
<organism evidence="1 2">
    <name type="scientific">Nostoc linckia FACHB-391</name>
    <dbReference type="NCBI Taxonomy" id="2692906"/>
    <lineage>
        <taxon>Bacteria</taxon>
        <taxon>Bacillati</taxon>
        <taxon>Cyanobacteriota</taxon>
        <taxon>Cyanophyceae</taxon>
        <taxon>Nostocales</taxon>
        <taxon>Nostocaceae</taxon>
        <taxon>Nostoc</taxon>
    </lineage>
</organism>